<protein>
    <recommendedName>
        <fullName evidence="4">DUF222 domain-containing protein</fullName>
    </recommendedName>
</protein>
<proteinExistence type="predicted"/>
<sequence>MSFPQDTVDDAGPVDSPRALQAGAAPLPGRIDYEHDRGCEVSRQGGMQMFGFSPAAQQLEAAAGQFEQFATRLDVVAMRGEDCLGAVFASADSVRWDSPAGQAFTAMTFHHVRLARERQESVAELAGSARTIAGELAEHARLARTLAAAIAALAGAAPNLAASGLADPGLEDLLRRARGAGDSAESFLRFLRDHGGLPVRLMGMQTGSAG</sequence>
<evidence type="ECO:0000313" key="3">
    <source>
        <dbReference type="Proteomes" id="UP000643525"/>
    </source>
</evidence>
<dbReference type="RefSeq" id="WP_192595752.1">
    <property type="nucleotide sequence ID" value="NZ_BAAALJ010000003.1"/>
</dbReference>
<accession>A0ABR9JH28</accession>
<comment type="caution">
    <text evidence="2">The sequence shown here is derived from an EMBL/GenBank/DDBJ whole genome shotgun (WGS) entry which is preliminary data.</text>
</comment>
<evidence type="ECO:0008006" key="4">
    <source>
        <dbReference type="Google" id="ProtNLM"/>
    </source>
</evidence>
<organism evidence="2 3">
    <name type="scientific">Nesterenkonia lutea</name>
    <dbReference type="NCBI Taxonomy" id="272919"/>
    <lineage>
        <taxon>Bacteria</taxon>
        <taxon>Bacillati</taxon>
        <taxon>Actinomycetota</taxon>
        <taxon>Actinomycetes</taxon>
        <taxon>Micrococcales</taxon>
        <taxon>Micrococcaceae</taxon>
        <taxon>Nesterenkonia</taxon>
    </lineage>
</organism>
<reference evidence="2 3" key="1">
    <citation type="submission" date="2020-10" db="EMBL/GenBank/DDBJ databases">
        <title>Sequencing the genomes of 1000 actinobacteria strains.</title>
        <authorList>
            <person name="Klenk H.-P."/>
        </authorList>
    </citation>
    <scope>NUCLEOTIDE SEQUENCE [LARGE SCALE GENOMIC DNA]</scope>
    <source>
        <strain evidence="2 3">DSM 15666</strain>
    </source>
</reference>
<evidence type="ECO:0000256" key="1">
    <source>
        <dbReference type="SAM" id="MobiDB-lite"/>
    </source>
</evidence>
<gene>
    <name evidence="2" type="ORF">H4W27_001905</name>
</gene>
<name>A0ABR9JH28_9MICC</name>
<evidence type="ECO:0000313" key="2">
    <source>
        <dbReference type="EMBL" id="MBE1524787.1"/>
    </source>
</evidence>
<dbReference type="Proteomes" id="UP000643525">
    <property type="component" value="Unassembled WGS sequence"/>
</dbReference>
<feature type="region of interest" description="Disordered" evidence="1">
    <location>
        <begin position="1"/>
        <end position="26"/>
    </location>
</feature>
<dbReference type="EMBL" id="JADBED010000001">
    <property type="protein sequence ID" value="MBE1524787.1"/>
    <property type="molecule type" value="Genomic_DNA"/>
</dbReference>
<keyword evidence="3" id="KW-1185">Reference proteome</keyword>